<organism evidence="10 11">
    <name type="scientific">Anaplasma phagocytophilum</name>
    <name type="common">Ehrlichia phagocytophila</name>
    <dbReference type="NCBI Taxonomy" id="948"/>
    <lineage>
        <taxon>Bacteria</taxon>
        <taxon>Pseudomonadati</taxon>
        <taxon>Pseudomonadota</taxon>
        <taxon>Alphaproteobacteria</taxon>
        <taxon>Rickettsiales</taxon>
        <taxon>Anaplasmataceae</taxon>
        <taxon>Anaplasma</taxon>
        <taxon>phagocytophilum group</taxon>
    </lineage>
</organism>
<evidence type="ECO:0000256" key="5">
    <source>
        <dbReference type="ARBA" id="ARBA00022840"/>
    </source>
</evidence>
<dbReference type="EC" id="2.7.4.25" evidence="8"/>
<evidence type="ECO:0000313" key="11">
    <source>
        <dbReference type="Proteomes" id="UP000055047"/>
    </source>
</evidence>
<evidence type="ECO:0000256" key="8">
    <source>
        <dbReference type="HAMAP-Rule" id="MF_00238"/>
    </source>
</evidence>
<evidence type="ECO:0000256" key="7">
    <source>
        <dbReference type="ARBA" id="ARBA00048478"/>
    </source>
</evidence>
<evidence type="ECO:0000256" key="3">
    <source>
        <dbReference type="ARBA" id="ARBA00022741"/>
    </source>
</evidence>
<sequence length="228" mass="25377">MGATSLEGNSVRRIVIAIDGPSSSGKGAMASAIAAELGFVHMDTGMLYRIFAAEFAKNYIHSASAENDEICITTEDRCKMLSLLAENNGQYSSEAVGKAASIISRNGQVRAALLPIQQEFVRSSKRGVVLDGRDIATIVCPDADVKIFITAYASIRALRRYKQLRLRHGTRKVMYKNVFYGLLNRDIRDSCRSKGPLRRVKEAYYLNNSHINKEISLHQLMKKIKTFL</sequence>
<comment type="similarity">
    <text evidence="1 8">Belongs to the cytidylate kinase family. Type 1 subfamily.</text>
</comment>
<dbReference type="Pfam" id="PF02224">
    <property type="entry name" value="Cytidylate_kin"/>
    <property type="match status" value="1"/>
</dbReference>
<dbReference type="GO" id="GO:0005737">
    <property type="term" value="C:cytoplasm"/>
    <property type="evidence" value="ECO:0007669"/>
    <property type="project" value="UniProtKB-SubCell"/>
</dbReference>
<accession>A0A098EF04</accession>
<dbReference type="HAMAP" id="MF_00238">
    <property type="entry name" value="Cytidyl_kinase_type1"/>
    <property type="match status" value="1"/>
</dbReference>
<dbReference type="InterPro" id="IPR011994">
    <property type="entry name" value="Cytidylate_kinase_dom"/>
</dbReference>
<protein>
    <recommendedName>
        <fullName evidence="8">Cytidylate kinase</fullName>
        <shortName evidence="8">CK</shortName>
        <ecNumber evidence="8">2.7.4.25</ecNumber>
    </recommendedName>
    <alternativeName>
        <fullName evidence="8">Cytidine monophosphate kinase</fullName>
        <shortName evidence="8">CMP kinase</shortName>
    </alternativeName>
</protein>
<evidence type="ECO:0000259" key="9">
    <source>
        <dbReference type="Pfam" id="PF02224"/>
    </source>
</evidence>
<dbReference type="Proteomes" id="UP000055047">
    <property type="component" value="Unassembled WGS sequence"/>
</dbReference>
<dbReference type="AlphaFoldDB" id="A0A098EF04"/>
<dbReference type="InterPro" id="IPR003136">
    <property type="entry name" value="Cytidylate_kin"/>
</dbReference>
<evidence type="ECO:0000256" key="6">
    <source>
        <dbReference type="ARBA" id="ARBA00047615"/>
    </source>
</evidence>
<feature type="binding site" evidence="8">
    <location>
        <begin position="20"/>
        <end position="28"/>
    </location>
    <ligand>
        <name>ATP</name>
        <dbReference type="ChEBI" id="CHEBI:30616"/>
    </ligand>
</feature>
<dbReference type="EMBL" id="CCXQ01000004">
    <property type="protein sequence ID" value="CEG20380.1"/>
    <property type="molecule type" value="Genomic_DNA"/>
</dbReference>
<dbReference type="CDD" id="cd02020">
    <property type="entry name" value="CMPK"/>
    <property type="match status" value="1"/>
</dbReference>
<reference evidence="10 11" key="1">
    <citation type="submission" date="2014-09" db="EMBL/GenBank/DDBJ databases">
        <authorList>
            <person name="Loux Valentin"/>
            <person name="Dugat Thibaut"/>
        </authorList>
    </citation>
    <scope>NUCLEOTIDE SEQUENCE [LARGE SCALE GENOMIC DNA]</scope>
    <source>
        <strain evidence="10 11">BOV-10_179</strain>
    </source>
</reference>
<dbReference type="RefSeq" id="WP_060757532.1">
    <property type="nucleotide sequence ID" value="NZ_CCXQ01000004.1"/>
</dbReference>
<dbReference type="SUPFAM" id="SSF52540">
    <property type="entry name" value="P-loop containing nucleoside triphosphate hydrolases"/>
    <property type="match status" value="1"/>
</dbReference>
<dbReference type="Gene3D" id="3.40.50.300">
    <property type="entry name" value="P-loop containing nucleotide triphosphate hydrolases"/>
    <property type="match status" value="1"/>
</dbReference>
<comment type="catalytic activity">
    <reaction evidence="7 8">
        <text>CMP + ATP = CDP + ADP</text>
        <dbReference type="Rhea" id="RHEA:11600"/>
        <dbReference type="ChEBI" id="CHEBI:30616"/>
        <dbReference type="ChEBI" id="CHEBI:58069"/>
        <dbReference type="ChEBI" id="CHEBI:60377"/>
        <dbReference type="ChEBI" id="CHEBI:456216"/>
        <dbReference type="EC" id="2.7.4.25"/>
    </reaction>
</comment>
<dbReference type="NCBIfam" id="TIGR00017">
    <property type="entry name" value="cmk"/>
    <property type="match status" value="1"/>
</dbReference>
<comment type="subcellular location">
    <subcellularLocation>
        <location evidence="8">Cytoplasm</location>
    </subcellularLocation>
</comment>
<keyword evidence="8" id="KW-0963">Cytoplasm</keyword>
<dbReference type="GO" id="GO:0005524">
    <property type="term" value="F:ATP binding"/>
    <property type="evidence" value="ECO:0007669"/>
    <property type="project" value="UniProtKB-UniRule"/>
</dbReference>
<feature type="domain" description="Cytidylate kinase" evidence="9">
    <location>
        <begin position="16"/>
        <end position="225"/>
    </location>
</feature>
<dbReference type="GO" id="GO:0006220">
    <property type="term" value="P:pyrimidine nucleotide metabolic process"/>
    <property type="evidence" value="ECO:0007669"/>
    <property type="project" value="UniProtKB-UniRule"/>
</dbReference>
<dbReference type="InterPro" id="IPR027417">
    <property type="entry name" value="P-loop_NTPase"/>
</dbReference>
<evidence type="ECO:0000313" key="10">
    <source>
        <dbReference type="EMBL" id="CEG20380.1"/>
    </source>
</evidence>
<dbReference type="GO" id="GO:0036431">
    <property type="term" value="F:dCMP kinase activity"/>
    <property type="evidence" value="ECO:0007669"/>
    <property type="project" value="InterPro"/>
</dbReference>
<proteinExistence type="inferred from homology"/>
<keyword evidence="5 8" id="KW-0067">ATP-binding</keyword>
<evidence type="ECO:0000256" key="4">
    <source>
        <dbReference type="ARBA" id="ARBA00022777"/>
    </source>
</evidence>
<evidence type="ECO:0000256" key="1">
    <source>
        <dbReference type="ARBA" id="ARBA00009427"/>
    </source>
</evidence>
<keyword evidence="2 8" id="KW-0808">Transferase</keyword>
<name>A0A098EF04_ANAPH</name>
<gene>
    <name evidence="10" type="primary">cmkB</name>
    <name evidence="8" type="synonym">cmk</name>
    <name evidence="10" type="ORF">ANAPHAGO_00368</name>
</gene>
<keyword evidence="3 8" id="KW-0547">Nucleotide-binding</keyword>
<comment type="catalytic activity">
    <reaction evidence="6 8">
        <text>dCMP + ATP = dCDP + ADP</text>
        <dbReference type="Rhea" id="RHEA:25094"/>
        <dbReference type="ChEBI" id="CHEBI:30616"/>
        <dbReference type="ChEBI" id="CHEBI:57566"/>
        <dbReference type="ChEBI" id="CHEBI:58593"/>
        <dbReference type="ChEBI" id="CHEBI:456216"/>
        <dbReference type="EC" id="2.7.4.25"/>
    </reaction>
</comment>
<evidence type="ECO:0000256" key="2">
    <source>
        <dbReference type="ARBA" id="ARBA00022679"/>
    </source>
</evidence>
<keyword evidence="4 8" id="KW-0418">Kinase</keyword>